<dbReference type="InterPro" id="IPR011446">
    <property type="entry name" value="BBP7"/>
</dbReference>
<dbReference type="Pfam" id="PF07585">
    <property type="entry name" value="BBP7"/>
    <property type="match status" value="1"/>
</dbReference>
<reference evidence="3 4" key="1">
    <citation type="submission" date="2019-02" db="EMBL/GenBank/DDBJ databases">
        <title>Deep-cultivation of Planctomycetes and their phenomic and genomic characterization uncovers novel biology.</title>
        <authorList>
            <person name="Wiegand S."/>
            <person name="Jogler M."/>
            <person name="Boedeker C."/>
            <person name="Pinto D."/>
            <person name="Vollmers J."/>
            <person name="Rivas-Marin E."/>
            <person name="Kohn T."/>
            <person name="Peeters S.H."/>
            <person name="Heuer A."/>
            <person name="Rast P."/>
            <person name="Oberbeckmann S."/>
            <person name="Bunk B."/>
            <person name="Jeske O."/>
            <person name="Meyerdierks A."/>
            <person name="Storesund J.E."/>
            <person name="Kallscheuer N."/>
            <person name="Luecker S."/>
            <person name="Lage O.M."/>
            <person name="Pohl T."/>
            <person name="Merkel B.J."/>
            <person name="Hornburger P."/>
            <person name="Mueller R.-W."/>
            <person name="Bruemmer F."/>
            <person name="Labrenz M."/>
            <person name="Spormann A.M."/>
            <person name="Op Den Camp H."/>
            <person name="Overmann J."/>
            <person name="Amann R."/>
            <person name="Jetten M.S.M."/>
            <person name="Mascher T."/>
            <person name="Medema M.H."/>
            <person name="Devos D.P."/>
            <person name="Kaster A.-K."/>
            <person name="Ovreas L."/>
            <person name="Rohde M."/>
            <person name="Galperin M.Y."/>
            <person name="Jogler C."/>
        </authorList>
    </citation>
    <scope>NUCLEOTIDE SEQUENCE [LARGE SCALE GENOMIC DNA]</scope>
    <source>
        <strain evidence="3 4">Mal64</strain>
    </source>
</reference>
<name>A0A5C5ZNC0_9BACT</name>
<feature type="chain" id="PRO_5022845113" evidence="2">
    <location>
        <begin position="26"/>
        <end position="432"/>
    </location>
</feature>
<proteinExistence type="predicted"/>
<evidence type="ECO:0000256" key="1">
    <source>
        <dbReference type="SAM" id="MobiDB-lite"/>
    </source>
</evidence>
<feature type="region of interest" description="Disordered" evidence="1">
    <location>
        <begin position="28"/>
        <end position="64"/>
    </location>
</feature>
<keyword evidence="4" id="KW-1185">Reference proteome</keyword>
<accession>A0A5C5ZNC0</accession>
<evidence type="ECO:0000313" key="4">
    <source>
        <dbReference type="Proteomes" id="UP000315440"/>
    </source>
</evidence>
<dbReference type="OrthoDB" id="243278at2"/>
<sequence length="432" mass="48128" precursor="true">MASPQITTAAAFAAILTALTMPALAQNLPTPMEEMPPSSRQTLTMPGPTLGAEPTDSAAPSVDDVMRVESAESSGVKMSYDDYAMNQMPALTESSATWLRRGIWYADLEGVVYDRVWDREELSIATNTVAFGNNLFDIGAIGVNVSDHGSEGHGRLTLGRFLFRDLNNRDHTAEMVVFGGGEHYQRQQADSTFPGGITLTTSVLIDSTTPSLDQSDSMSMDYDSRFHSWEWNYRVAERLNHDRMELMPSGNWVRRAPHGYTKEYLFGLRLFDLEEELLLEAQGVRSVNQTDGSTDGDFRVKTSNNLFGPQFGLGLTYETDRWNVSFHGKNGVFINDASLSRSLAYNNSPSGTADDFSREVNRNKLSYMMQAGIVGRYHLRPNLSLRASYEVMYVTSVALAPDELDFTPEKIDFSVSGDPFYHGVSFGTEYYW</sequence>
<dbReference type="EMBL" id="SJPQ01000002">
    <property type="protein sequence ID" value="TWT88668.1"/>
    <property type="molecule type" value="Genomic_DNA"/>
</dbReference>
<feature type="signal peptide" evidence="2">
    <location>
        <begin position="1"/>
        <end position="25"/>
    </location>
</feature>
<evidence type="ECO:0000313" key="3">
    <source>
        <dbReference type="EMBL" id="TWT88668.1"/>
    </source>
</evidence>
<dbReference type="AlphaFoldDB" id="A0A5C5ZNC0"/>
<dbReference type="RefSeq" id="WP_146399918.1">
    <property type="nucleotide sequence ID" value="NZ_SJPQ01000002.1"/>
</dbReference>
<gene>
    <name evidence="3" type="ORF">Mal64_21550</name>
</gene>
<evidence type="ECO:0000256" key="2">
    <source>
        <dbReference type="SAM" id="SignalP"/>
    </source>
</evidence>
<comment type="caution">
    <text evidence="3">The sequence shown here is derived from an EMBL/GenBank/DDBJ whole genome shotgun (WGS) entry which is preliminary data.</text>
</comment>
<protein>
    <submittedName>
        <fullName evidence="3">Uncharacterized protein</fullName>
    </submittedName>
</protein>
<keyword evidence="2" id="KW-0732">Signal</keyword>
<dbReference type="Proteomes" id="UP000315440">
    <property type="component" value="Unassembled WGS sequence"/>
</dbReference>
<organism evidence="3 4">
    <name type="scientific">Pseudobythopirellula maris</name>
    <dbReference type="NCBI Taxonomy" id="2527991"/>
    <lineage>
        <taxon>Bacteria</taxon>
        <taxon>Pseudomonadati</taxon>
        <taxon>Planctomycetota</taxon>
        <taxon>Planctomycetia</taxon>
        <taxon>Pirellulales</taxon>
        <taxon>Lacipirellulaceae</taxon>
        <taxon>Pseudobythopirellula</taxon>
    </lineage>
</organism>